<sequence length="330" mass="37681">MLAWQPMPKPWFARLDWTFDLIPSLRGLNWSWGWFSESSSVQYQHMPSLGTSLARFLFAYLLIDVLKTIMIVDPYFWGFIDSGAPTYLPPSIAHPVLLSTYRALIAFAGIWTAIYFIFTLGPLFLVDILGPAFLGVRGERWMYPAGYGSVTAILDRGLAGFWGTWWHQMFRFVFVSARRWVSDRMGSEWGSPSSKAITIVTAFLLSGIVHAGGTYTLWRAPSPLGPFLFFALQPFGLLLELALQKWSLNKLIRPFSRLLRLIALLSWFRLTFPLLADGLAAGGMRLFEPLLVSLLRGVGLVDGESRWWCWRGPFFSWHIDNKWWRTGVVL</sequence>
<reference evidence="1" key="1">
    <citation type="submission" date="2024-09" db="EMBL/GenBank/DDBJ databases">
        <title>Black Yeasts Isolated from many extreme environments.</title>
        <authorList>
            <person name="Coleine C."/>
            <person name="Stajich J.E."/>
            <person name="Selbmann L."/>
        </authorList>
    </citation>
    <scope>NUCLEOTIDE SEQUENCE</scope>
    <source>
        <strain evidence="1">CCFEE 5737</strain>
    </source>
</reference>
<organism evidence="1 2">
    <name type="scientific">Coniosporium uncinatum</name>
    <dbReference type="NCBI Taxonomy" id="93489"/>
    <lineage>
        <taxon>Eukaryota</taxon>
        <taxon>Fungi</taxon>
        <taxon>Dikarya</taxon>
        <taxon>Ascomycota</taxon>
        <taxon>Pezizomycotina</taxon>
        <taxon>Dothideomycetes</taxon>
        <taxon>Dothideomycetes incertae sedis</taxon>
        <taxon>Coniosporium</taxon>
    </lineage>
</organism>
<name>A0ACC3DWC5_9PEZI</name>
<gene>
    <name evidence="1" type="ORF">LTS18_010125</name>
</gene>
<dbReference type="Proteomes" id="UP001186974">
    <property type="component" value="Unassembled WGS sequence"/>
</dbReference>
<proteinExistence type="predicted"/>
<accession>A0ACC3DWC5</accession>
<protein>
    <submittedName>
        <fullName evidence="1">Uncharacterized protein</fullName>
    </submittedName>
</protein>
<dbReference type="EMBL" id="JAWDJW010000280">
    <property type="protein sequence ID" value="KAK3081112.1"/>
    <property type="molecule type" value="Genomic_DNA"/>
</dbReference>
<evidence type="ECO:0000313" key="2">
    <source>
        <dbReference type="Proteomes" id="UP001186974"/>
    </source>
</evidence>
<comment type="caution">
    <text evidence="1">The sequence shown here is derived from an EMBL/GenBank/DDBJ whole genome shotgun (WGS) entry which is preliminary data.</text>
</comment>
<keyword evidence="2" id="KW-1185">Reference proteome</keyword>
<evidence type="ECO:0000313" key="1">
    <source>
        <dbReference type="EMBL" id="KAK3081112.1"/>
    </source>
</evidence>